<sequence>MFRSSAVLLFSTARWLKSAHTWTKWGSSERTAELFVVEFRELHAFSDFGGIFSLLLMSMEIECGIILRGSRQHC</sequence>
<evidence type="ECO:0000313" key="1">
    <source>
        <dbReference type="EMBL" id="EEG28859.1"/>
    </source>
</evidence>
<dbReference type="AlphaFoldDB" id="C0EI51"/>
<protein>
    <submittedName>
        <fullName evidence="1">Uncharacterized protein</fullName>
    </submittedName>
</protein>
<dbReference type="STRING" id="537013.CLOSTMETH_03546"/>
<dbReference type="HOGENOM" id="CLU_2681203_0_0_9"/>
<name>C0EI51_9FIRM</name>
<dbReference type="Proteomes" id="UP000003340">
    <property type="component" value="Unassembled WGS sequence"/>
</dbReference>
<proteinExistence type="predicted"/>
<organism evidence="1 2">
    <name type="scientific">[Clostridium] methylpentosum DSM 5476</name>
    <dbReference type="NCBI Taxonomy" id="537013"/>
    <lineage>
        <taxon>Bacteria</taxon>
        <taxon>Bacillati</taxon>
        <taxon>Bacillota</taxon>
        <taxon>Clostridia</taxon>
        <taxon>Eubacteriales</taxon>
        <taxon>Oscillospiraceae</taxon>
        <taxon>Oscillospiraceae incertae sedis</taxon>
    </lineage>
</organism>
<comment type="caution">
    <text evidence="1">The sequence shown here is derived from an EMBL/GenBank/DDBJ whole genome shotgun (WGS) entry which is preliminary data.</text>
</comment>
<reference evidence="1 2" key="1">
    <citation type="submission" date="2009-01" db="EMBL/GenBank/DDBJ databases">
        <authorList>
            <person name="Fulton L."/>
            <person name="Clifton S."/>
            <person name="Fulton B."/>
            <person name="Xu J."/>
            <person name="Minx P."/>
            <person name="Pepin K.H."/>
            <person name="Johnson M."/>
            <person name="Bhonagiri V."/>
            <person name="Nash W.E."/>
            <person name="Mardis E.R."/>
            <person name="Wilson R.K."/>
        </authorList>
    </citation>
    <scope>NUCLEOTIDE SEQUENCE [LARGE SCALE GENOMIC DNA]</scope>
    <source>
        <strain evidence="1 2">DSM 5476</strain>
    </source>
</reference>
<keyword evidence="2" id="KW-1185">Reference proteome</keyword>
<gene>
    <name evidence="1" type="ORF">CLOSTMETH_03546</name>
</gene>
<dbReference type="EMBL" id="ACEC01000124">
    <property type="protein sequence ID" value="EEG28859.1"/>
    <property type="molecule type" value="Genomic_DNA"/>
</dbReference>
<evidence type="ECO:0000313" key="2">
    <source>
        <dbReference type="Proteomes" id="UP000003340"/>
    </source>
</evidence>
<reference evidence="1 2" key="2">
    <citation type="submission" date="2009-02" db="EMBL/GenBank/DDBJ databases">
        <title>Draft genome sequence of Clostridium methylpentosum (DSM 5476).</title>
        <authorList>
            <person name="Sudarsanam P."/>
            <person name="Ley R."/>
            <person name="Guruge J."/>
            <person name="Turnbaugh P.J."/>
            <person name="Mahowald M."/>
            <person name="Liep D."/>
            <person name="Gordon J."/>
        </authorList>
    </citation>
    <scope>NUCLEOTIDE SEQUENCE [LARGE SCALE GENOMIC DNA]</scope>
    <source>
        <strain evidence="1 2">DSM 5476</strain>
    </source>
</reference>
<accession>C0EI51</accession>